<gene>
    <name evidence="3" type="primary">R10E11.5</name>
    <name evidence="3" type="ORF">CM83_103390</name>
</gene>
<organism evidence="3">
    <name type="scientific">Lygus hesperus</name>
    <name type="common">Western plant bug</name>
    <dbReference type="NCBI Taxonomy" id="30085"/>
    <lineage>
        <taxon>Eukaryota</taxon>
        <taxon>Metazoa</taxon>
        <taxon>Ecdysozoa</taxon>
        <taxon>Arthropoda</taxon>
        <taxon>Hexapoda</taxon>
        <taxon>Insecta</taxon>
        <taxon>Pterygota</taxon>
        <taxon>Neoptera</taxon>
        <taxon>Paraneoptera</taxon>
        <taxon>Hemiptera</taxon>
        <taxon>Heteroptera</taxon>
        <taxon>Panheteroptera</taxon>
        <taxon>Cimicomorpha</taxon>
        <taxon>Miridae</taxon>
        <taxon>Mirini</taxon>
        <taxon>Lygus</taxon>
    </lineage>
</organism>
<dbReference type="EMBL" id="GBHO01000148">
    <property type="protein sequence ID" value="JAG43456.1"/>
    <property type="molecule type" value="Transcribed_RNA"/>
</dbReference>
<proteinExistence type="predicted"/>
<feature type="region of interest" description="Disordered" evidence="2">
    <location>
        <begin position="1"/>
        <end position="49"/>
    </location>
</feature>
<dbReference type="Gene3D" id="1.10.287.540">
    <property type="entry name" value="Helix hairpin bin"/>
    <property type="match status" value="1"/>
</dbReference>
<keyword evidence="1" id="KW-0175">Coiled coil</keyword>
<evidence type="ECO:0000313" key="3">
    <source>
        <dbReference type="EMBL" id="JAG43456.1"/>
    </source>
</evidence>
<reference evidence="3" key="2">
    <citation type="submission" date="2014-07" db="EMBL/GenBank/DDBJ databases">
        <authorList>
            <person name="Hull J."/>
        </authorList>
    </citation>
    <scope>NUCLEOTIDE SEQUENCE</scope>
</reference>
<name>A0A0A9ZGY6_LYGHE</name>
<dbReference type="AlphaFoldDB" id="A0A0A9ZGY6"/>
<feature type="coiled-coil region" evidence="1">
    <location>
        <begin position="71"/>
        <end position="112"/>
    </location>
</feature>
<feature type="compositionally biased region" description="Basic and acidic residues" evidence="2">
    <location>
        <begin position="18"/>
        <end position="27"/>
    </location>
</feature>
<protein>
    <submittedName>
        <fullName evidence="3">Uncharacterized protein R10E11.5</fullName>
    </submittedName>
</protein>
<reference evidence="3" key="1">
    <citation type="journal article" date="2014" name="PLoS ONE">
        <title>Transcriptome-Based Identification of ABC Transporters in the Western Tarnished Plant Bug Lygus hesperus.</title>
        <authorList>
            <person name="Hull J.J."/>
            <person name="Chaney K."/>
            <person name="Geib S.M."/>
            <person name="Fabrick J.A."/>
            <person name="Brent C.S."/>
            <person name="Walsh D."/>
            <person name="Lavine L.C."/>
        </authorList>
    </citation>
    <scope>NUCLEOTIDE SEQUENCE</scope>
</reference>
<accession>A0A0A9ZGY6</accession>
<evidence type="ECO:0000256" key="2">
    <source>
        <dbReference type="SAM" id="MobiDB-lite"/>
    </source>
</evidence>
<evidence type="ECO:0000256" key="1">
    <source>
        <dbReference type="SAM" id="Coils"/>
    </source>
</evidence>
<sequence>MLQPNVGDSEPNANVDLSESKKREREWSQSPPSSAPKKKIVNMAPPEGNLKEGNLLEKIELILDKKITELKTDLKSDLERLSGQIGNMEKENRVLKQELQTIKSELNVYKDKVEGLDRWQRQKNLVLKGIKRTDDVSTIKRLLQDLAGEKTVTVVRCHTLGTKSVGPHPILVEIDNGDIVPDILKNAAKLKDTGYSITRDMSQEARVRCNRFLRLRFELRKQCPEKKFAGQYDKLVHEKTVWQWRGDELMAGTENGLQALLKVTGKDFSNTVQEILRYKPPGEKG</sequence>
<feature type="non-terminal residue" evidence="3">
    <location>
        <position position="285"/>
    </location>
</feature>